<gene>
    <name evidence="1" type="ORF">Tci_374204</name>
</gene>
<dbReference type="AlphaFoldDB" id="A0A699HCG4"/>
<comment type="caution">
    <text evidence="1">The sequence shown here is derived from an EMBL/GenBank/DDBJ whole genome shotgun (WGS) entry which is preliminary data.</text>
</comment>
<evidence type="ECO:0000313" key="1">
    <source>
        <dbReference type="EMBL" id="GEY02230.1"/>
    </source>
</evidence>
<protein>
    <submittedName>
        <fullName evidence="1">Uncharacterized protein</fullName>
    </submittedName>
</protein>
<sequence>CQQHRSHHTSTAITTPLPRLRDHQHHATTTNVTATTTTTTAAAFPAAAAAVAGGGWQNGHHRRGGAYKSSDLLPIFPCMGLSAAKPPSWWRSDDGIATTAAPCGVGLWRRNPYGCLTELSRLMPPLWRRSSRLWPQQPPQPHHGGVGLVVVIPHLLN</sequence>
<organism evidence="1">
    <name type="scientific">Tanacetum cinerariifolium</name>
    <name type="common">Dalmatian daisy</name>
    <name type="synonym">Chrysanthemum cinerariifolium</name>
    <dbReference type="NCBI Taxonomy" id="118510"/>
    <lineage>
        <taxon>Eukaryota</taxon>
        <taxon>Viridiplantae</taxon>
        <taxon>Streptophyta</taxon>
        <taxon>Embryophyta</taxon>
        <taxon>Tracheophyta</taxon>
        <taxon>Spermatophyta</taxon>
        <taxon>Magnoliopsida</taxon>
        <taxon>eudicotyledons</taxon>
        <taxon>Gunneridae</taxon>
        <taxon>Pentapetalae</taxon>
        <taxon>asterids</taxon>
        <taxon>campanulids</taxon>
        <taxon>Asterales</taxon>
        <taxon>Asteraceae</taxon>
        <taxon>Asteroideae</taxon>
        <taxon>Anthemideae</taxon>
        <taxon>Anthemidinae</taxon>
        <taxon>Tanacetum</taxon>
    </lineage>
</organism>
<dbReference type="EMBL" id="BKCJ010146186">
    <property type="protein sequence ID" value="GEY02230.1"/>
    <property type="molecule type" value="Genomic_DNA"/>
</dbReference>
<proteinExistence type="predicted"/>
<reference evidence="1" key="1">
    <citation type="journal article" date="2019" name="Sci. Rep.">
        <title>Draft genome of Tanacetum cinerariifolium, the natural source of mosquito coil.</title>
        <authorList>
            <person name="Yamashiro T."/>
            <person name="Shiraishi A."/>
            <person name="Satake H."/>
            <person name="Nakayama K."/>
        </authorList>
    </citation>
    <scope>NUCLEOTIDE SEQUENCE</scope>
</reference>
<feature type="non-terminal residue" evidence="1">
    <location>
        <position position="1"/>
    </location>
</feature>
<name>A0A699HCG4_TANCI</name>
<accession>A0A699HCG4</accession>